<dbReference type="Pfam" id="PF00847">
    <property type="entry name" value="AP2"/>
    <property type="match status" value="1"/>
</dbReference>
<gene>
    <name evidence="9" type="ORF">G2W53_006272</name>
</gene>
<evidence type="ECO:0000256" key="1">
    <source>
        <dbReference type="ARBA" id="ARBA00004123"/>
    </source>
</evidence>
<evidence type="ECO:0000256" key="3">
    <source>
        <dbReference type="ARBA" id="ARBA00023125"/>
    </source>
</evidence>
<comment type="subcellular location">
    <subcellularLocation>
        <location evidence="1">Nucleus</location>
    </subcellularLocation>
</comment>
<dbReference type="SMART" id="SM00380">
    <property type="entry name" value="AP2"/>
    <property type="match status" value="1"/>
</dbReference>
<dbReference type="FunFam" id="3.30.730.10:FF:000001">
    <property type="entry name" value="Ethylene-responsive transcription factor 2"/>
    <property type="match status" value="1"/>
</dbReference>
<accession>A0A834X4V4</accession>
<keyword evidence="2" id="KW-0805">Transcription regulation</keyword>
<evidence type="ECO:0000256" key="2">
    <source>
        <dbReference type="ARBA" id="ARBA00023015"/>
    </source>
</evidence>
<comment type="caution">
    <text evidence="9">The sequence shown here is derived from an EMBL/GenBank/DDBJ whole genome shotgun (WGS) entry which is preliminary data.</text>
</comment>
<reference evidence="9" key="1">
    <citation type="submission" date="2020-09" db="EMBL/GenBank/DDBJ databases">
        <title>Genome-Enabled Discovery of Anthraquinone Biosynthesis in Senna tora.</title>
        <authorList>
            <person name="Kang S.-H."/>
            <person name="Pandey R.P."/>
            <person name="Lee C.-M."/>
            <person name="Sim J.-S."/>
            <person name="Jeong J.-T."/>
            <person name="Choi B.-S."/>
            <person name="Jung M."/>
            <person name="Ginzburg D."/>
            <person name="Zhao K."/>
            <person name="Won S.Y."/>
            <person name="Oh T.-J."/>
            <person name="Yu Y."/>
            <person name="Kim N.-H."/>
            <person name="Lee O.R."/>
            <person name="Lee T.-H."/>
            <person name="Bashyal P."/>
            <person name="Kim T.-S."/>
            <person name="Lee W.-H."/>
            <person name="Kawkins C."/>
            <person name="Kim C.-K."/>
            <person name="Kim J.S."/>
            <person name="Ahn B.O."/>
            <person name="Rhee S.Y."/>
            <person name="Sohng J.K."/>
        </authorList>
    </citation>
    <scope>NUCLEOTIDE SEQUENCE</scope>
    <source>
        <tissue evidence="9">Leaf</tissue>
    </source>
</reference>
<dbReference type="EMBL" id="JAAIUW010000003">
    <property type="protein sequence ID" value="KAF7837790.1"/>
    <property type="molecule type" value="Genomic_DNA"/>
</dbReference>
<dbReference type="PRINTS" id="PR00367">
    <property type="entry name" value="ETHRSPELEMNT"/>
</dbReference>
<feature type="compositionally biased region" description="Low complexity" evidence="7">
    <location>
        <begin position="238"/>
        <end position="255"/>
    </location>
</feature>
<feature type="region of interest" description="Disordered" evidence="7">
    <location>
        <begin position="231"/>
        <end position="259"/>
    </location>
</feature>
<keyword evidence="5" id="KW-0539">Nucleus</keyword>
<feature type="region of interest" description="Disordered" evidence="7">
    <location>
        <begin position="97"/>
        <end position="119"/>
    </location>
</feature>
<keyword evidence="3" id="KW-0238">DNA-binding</keyword>
<dbReference type="InterPro" id="IPR044808">
    <property type="entry name" value="ERF_plant"/>
</dbReference>
<evidence type="ECO:0000256" key="6">
    <source>
        <dbReference type="ARBA" id="ARBA00024343"/>
    </source>
</evidence>
<evidence type="ECO:0000256" key="7">
    <source>
        <dbReference type="SAM" id="MobiDB-lite"/>
    </source>
</evidence>
<dbReference type="PANTHER" id="PTHR31190:SF142">
    <property type="entry name" value="ETHYLENE-RESPONSIVE TRANSCRIPTION FACTOR RAP2-3"/>
    <property type="match status" value="1"/>
</dbReference>
<dbReference type="CDD" id="cd00018">
    <property type="entry name" value="AP2"/>
    <property type="match status" value="1"/>
</dbReference>
<dbReference type="InterPro" id="IPR036955">
    <property type="entry name" value="AP2/ERF_dom_sf"/>
</dbReference>
<evidence type="ECO:0000256" key="5">
    <source>
        <dbReference type="ARBA" id="ARBA00023242"/>
    </source>
</evidence>
<evidence type="ECO:0000256" key="4">
    <source>
        <dbReference type="ARBA" id="ARBA00023163"/>
    </source>
</evidence>
<dbReference type="Proteomes" id="UP000634136">
    <property type="component" value="Unassembled WGS sequence"/>
</dbReference>
<keyword evidence="10" id="KW-1185">Reference proteome</keyword>
<name>A0A834X4V4_9FABA</name>
<proteinExistence type="inferred from homology"/>
<dbReference type="GO" id="GO:0009873">
    <property type="term" value="P:ethylene-activated signaling pathway"/>
    <property type="evidence" value="ECO:0007669"/>
    <property type="project" value="InterPro"/>
</dbReference>
<dbReference type="GO" id="GO:0003700">
    <property type="term" value="F:DNA-binding transcription factor activity"/>
    <property type="evidence" value="ECO:0007669"/>
    <property type="project" value="InterPro"/>
</dbReference>
<keyword evidence="4" id="KW-0804">Transcription</keyword>
<evidence type="ECO:0000313" key="10">
    <source>
        <dbReference type="Proteomes" id="UP000634136"/>
    </source>
</evidence>
<comment type="similarity">
    <text evidence="6">Belongs to the AP2/ERF transcription factor family. ERF subfamily.</text>
</comment>
<evidence type="ECO:0000313" key="9">
    <source>
        <dbReference type="EMBL" id="KAF7837790.1"/>
    </source>
</evidence>
<dbReference type="InterPro" id="IPR001471">
    <property type="entry name" value="AP2/ERF_dom"/>
</dbReference>
<dbReference type="Gene3D" id="3.30.730.10">
    <property type="entry name" value="AP2/ERF domain"/>
    <property type="match status" value="1"/>
</dbReference>
<sequence length="284" mass="31686">MCGGAIISDFIGVRRGRKLTAADLWSELDPLSDLLGFDTNSSSSRPTAQFHQNLPQFPTNKGIAESPKQNKNKEQGLDLDNVRLYCTVGEAREKEQKKSVCGGGSRRTQTQTQRARKNVYRGIRQRPWGKWAAEIRDPHKGVRVWLGTFNTAEEAARAYDEAAKRIRGDKAKLNFPDTTHQPPPPPAPERPSKKRCLSPELSEATGPPPYYDTDLELKKQISTLESLLGLEHEEEPSEQQVSCGFSSSSSSGDSEWAAPESSMDLWMLDDVVMQHMAANRNLVY</sequence>
<organism evidence="9 10">
    <name type="scientific">Senna tora</name>
    <dbReference type="NCBI Taxonomy" id="362788"/>
    <lineage>
        <taxon>Eukaryota</taxon>
        <taxon>Viridiplantae</taxon>
        <taxon>Streptophyta</taxon>
        <taxon>Embryophyta</taxon>
        <taxon>Tracheophyta</taxon>
        <taxon>Spermatophyta</taxon>
        <taxon>Magnoliopsida</taxon>
        <taxon>eudicotyledons</taxon>
        <taxon>Gunneridae</taxon>
        <taxon>Pentapetalae</taxon>
        <taxon>rosids</taxon>
        <taxon>fabids</taxon>
        <taxon>Fabales</taxon>
        <taxon>Fabaceae</taxon>
        <taxon>Caesalpinioideae</taxon>
        <taxon>Cassia clade</taxon>
        <taxon>Senna</taxon>
    </lineage>
</organism>
<dbReference type="PANTHER" id="PTHR31190">
    <property type="entry name" value="DNA-BINDING DOMAIN"/>
    <property type="match status" value="1"/>
</dbReference>
<dbReference type="GO" id="GO:0005634">
    <property type="term" value="C:nucleus"/>
    <property type="evidence" value="ECO:0007669"/>
    <property type="project" value="UniProtKB-SubCell"/>
</dbReference>
<feature type="region of interest" description="Disordered" evidence="7">
    <location>
        <begin position="40"/>
        <end position="74"/>
    </location>
</feature>
<feature type="region of interest" description="Disordered" evidence="7">
    <location>
        <begin position="173"/>
        <end position="213"/>
    </location>
</feature>
<feature type="compositionally biased region" description="Polar residues" evidence="7">
    <location>
        <begin position="40"/>
        <end position="59"/>
    </location>
</feature>
<dbReference type="OrthoDB" id="1932767at2759"/>
<feature type="domain" description="AP2/ERF" evidence="8">
    <location>
        <begin position="119"/>
        <end position="176"/>
    </location>
</feature>
<dbReference type="AlphaFoldDB" id="A0A834X4V4"/>
<evidence type="ECO:0000259" key="8">
    <source>
        <dbReference type="PROSITE" id="PS51032"/>
    </source>
</evidence>
<dbReference type="GO" id="GO:0003677">
    <property type="term" value="F:DNA binding"/>
    <property type="evidence" value="ECO:0007669"/>
    <property type="project" value="UniProtKB-KW"/>
</dbReference>
<dbReference type="SUPFAM" id="SSF54171">
    <property type="entry name" value="DNA-binding domain"/>
    <property type="match status" value="1"/>
</dbReference>
<dbReference type="PROSITE" id="PS51032">
    <property type="entry name" value="AP2_ERF"/>
    <property type="match status" value="1"/>
</dbReference>
<protein>
    <submittedName>
        <fullName evidence="9">Ethylene-responsive transcription factor RAP2-3</fullName>
    </submittedName>
</protein>
<dbReference type="InterPro" id="IPR016177">
    <property type="entry name" value="DNA-bd_dom_sf"/>
</dbReference>